<evidence type="ECO:0000313" key="1">
    <source>
        <dbReference type="EMBL" id="EJN85541.1"/>
    </source>
</evidence>
<gene>
    <name evidence="1" type="ORF">HMPREF1129_0249</name>
</gene>
<dbReference type="EMBL" id="ALJK01000060">
    <property type="protein sequence ID" value="EJN85541.1"/>
    <property type="molecule type" value="Genomic_DNA"/>
</dbReference>
<name>J3JKR2_ACTNH</name>
<sequence>MKTASETTARSAARAGAYGVVVDGVRSRLHLTSWRTTCSLGTTNQDFSLQTADK</sequence>
<dbReference type="AlphaFoldDB" id="J3JKR2"/>
<reference evidence="1 2" key="1">
    <citation type="submission" date="2012-07" db="EMBL/GenBank/DDBJ databases">
        <authorList>
            <person name="Durkin A.S."/>
            <person name="McCorrison J."/>
            <person name="Torralba M."/>
            <person name="Gillis M."/>
            <person name="Methe B."/>
            <person name="Sutton G."/>
            <person name="Nelson K.E."/>
        </authorList>
    </citation>
    <scope>NUCLEOTIDE SEQUENCE [LARGE SCALE GENOMIC DNA]</scope>
    <source>
        <strain evidence="2">ATCC 12104 / DSM 43013 / CCUG 2238 / JCM 8349 / NCTC 10301 / Howell 279</strain>
    </source>
</reference>
<evidence type="ECO:0000313" key="2">
    <source>
        <dbReference type="Proteomes" id="UP000007814"/>
    </source>
</evidence>
<protein>
    <submittedName>
        <fullName evidence="1">Uncharacterized protein</fullName>
    </submittedName>
</protein>
<proteinExistence type="predicted"/>
<comment type="caution">
    <text evidence="1">The sequence shown here is derived from an EMBL/GenBank/DDBJ whole genome shotgun (WGS) entry which is preliminary data.</text>
</comment>
<dbReference type="Proteomes" id="UP000007814">
    <property type="component" value="Unassembled WGS sequence"/>
</dbReference>
<organism evidence="1 2">
    <name type="scientific">Actinomyces naeslundii (strain ATCC 12104 / DSM 43013 / CCUG 2238 / JCM 8349 / NCTC 10301 / Howell 279)</name>
    <dbReference type="NCBI Taxonomy" id="1115803"/>
    <lineage>
        <taxon>Bacteria</taxon>
        <taxon>Bacillati</taxon>
        <taxon>Actinomycetota</taxon>
        <taxon>Actinomycetes</taxon>
        <taxon>Actinomycetales</taxon>
        <taxon>Actinomycetaceae</taxon>
        <taxon>Actinomyces</taxon>
    </lineage>
</organism>
<accession>J3JKR2</accession>